<dbReference type="Pfam" id="PF14200">
    <property type="entry name" value="RicinB_lectin_2"/>
    <property type="match status" value="1"/>
</dbReference>
<evidence type="ECO:0000259" key="1">
    <source>
        <dbReference type="Pfam" id="PF14200"/>
    </source>
</evidence>
<dbReference type="Proteomes" id="UP001500902">
    <property type="component" value="Unassembled WGS sequence"/>
</dbReference>
<organism evidence="2 3">
    <name type="scientific">Nonomuraea antimicrobica</name>
    <dbReference type="NCBI Taxonomy" id="561173"/>
    <lineage>
        <taxon>Bacteria</taxon>
        <taxon>Bacillati</taxon>
        <taxon>Actinomycetota</taxon>
        <taxon>Actinomycetes</taxon>
        <taxon>Streptosporangiales</taxon>
        <taxon>Streptosporangiaceae</taxon>
        <taxon>Nonomuraea</taxon>
    </lineage>
</organism>
<dbReference type="RefSeq" id="WP_344889351.1">
    <property type="nucleotide sequence ID" value="NZ_BAAAZP010000152.1"/>
</dbReference>
<protein>
    <recommendedName>
        <fullName evidence="1">Ricin B lectin domain-containing protein</fullName>
    </recommendedName>
</protein>
<dbReference type="InterPro" id="IPR000772">
    <property type="entry name" value="Ricin_B_lectin"/>
</dbReference>
<keyword evidence="3" id="KW-1185">Reference proteome</keyword>
<proteinExistence type="predicted"/>
<dbReference type="Gene3D" id="2.80.10.50">
    <property type="match status" value="1"/>
</dbReference>
<name>A0ABP7CZB7_9ACTN</name>
<feature type="domain" description="Ricin B lectin" evidence="1">
    <location>
        <begin position="3"/>
        <end position="53"/>
    </location>
</feature>
<dbReference type="CDD" id="cd00161">
    <property type="entry name" value="beta-trefoil_Ricin-like"/>
    <property type="match status" value="1"/>
</dbReference>
<evidence type="ECO:0000313" key="2">
    <source>
        <dbReference type="EMBL" id="GAA3698491.1"/>
    </source>
</evidence>
<dbReference type="EMBL" id="BAAAZP010000152">
    <property type="protein sequence ID" value="GAA3698491.1"/>
    <property type="molecule type" value="Genomic_DNA"/>
</dbReference>
<sequence length="70" mass="8026">MERAIQWPCNGGPEQRWYRTYGAHDIKLQNANSQLYRSVAADSYSNGAAIIQWQYSSGPHGEQDWRPISL</sequence>
<accession>A0ABP7CZB7</accession>
<gene>
    <name evidence="2" type="ORF">GCM10022224_075630</name>
</gene>
<comment type="caution">
    <text evidence="2">The sequence shown here is derived from an EMBL/GenBank/DDBJ whole genome shotgun (WGS) entry which is preliminary data.</text>
</comment>
<dbReference type="InterPro" id="IPR035992">
    <property type="entry name" value="Ricin_B-like_lectins"/>
</dbReference>
<dbReference type="SUPFAM" id="SSF50370">
    <property type="entry name" value="Ricin B-like lectins"/>
    <property type="match status" value="1"/>
</dbReference>
<reference evidence="3" key="1">
    <citation type="journal article" date="2019" name="Int. J. Syst. Evol. Microbiol.">
        <title>The Global Catalogue of Microorganisms (GCM) 10K type strain sequencing project: providing services to taxonomists for standard genome sequencing and annotation.</title>
        <authorList>
            <consortium name="The Broad Institute Genomics Platform"/>
            <consortium name="The Broad Institute Genome Sequencing Center for Infectious Disease"/>
            <person name="Wu L."/>
            <person name="Ma J."/>
        </authorList>
    </citation>
    <scope>NUCLEOTIDE SEQUENCE [LARGE SCALE GENOMIC DNA]</scope>
    <source>
        <strain evidence="3">JCM 16904</strain>
    </source>
</reference>
<evidence type="ECO:0000313" key="3">
    <source>
        <dbReference type="Proteomes" id="UP001500902"/>
    </source>
</evidence>